<dbReference type="RefSeq" id="WP_015925919.1">
    <property type="nucleotide sequence ID" value="NC_011898.1"/>
</dbReference>
<feature type="transmembrane region" description="Helical" evidence="1">
    <location>
        <begin position="431"/>
        <end position="449"/>
    </location>
</feature>
<evidence type="ECO:0000256" key="1">
    <source>
        <dbReference type="SAM" id="Phobius"/>
    </source>
</evidence>
<accession>B8I665</accession>
<organism evidence="2 3">
    <name type="scientific">Ruminiclostridium cellulolyticum (strain ATCC 35319 / DSM 5812 / JCM 6584 / H10)</name>
    <name type="common">Clostridium cellulolyticum</name>
    <dbReference type="NCBI Taxonomy" id="394503"/>
    <lineage>
        <taxon>Bacteria</taxon>
        <taxon>Bacillati</taxon>
        <taxon>Bacillota</taxon>
        <taxon>Clostridia</taxon>
        <taxon>Eubacteriales</taxon>
        <taxon>Oscillospiraceae</taxon>
        <taxon>Ruminiclostridium</taxon>
    </lineage>
</organism>
<feature type="transmembrane region" description="Helical" evidence="1">
    <location>
        <begin position="130"/>
        <end position="148"/>
    </location>
</feature>
<proteinExistence type="predicted"/>
<feature type="transmembrane region" description="Helical" evidence="1">
    <location>
        <begin position="482"/>
        <end position="502"/>
    </location>
</feature>
<dbReference type="KEGG" id="cce:Ccel_2502"/>
<dbReference type="OrthoDB" id="2658722at2"/>
<dbReference type="AlphaFoldDB" id="B8I665"/>
<feature type="transmembrane region" description="Helical" evidence="1">
    <location>
        <begin position="461"/>
        <end position="476"/>
    </location>
</feature>
<dbReference type="HOGENOM" id="CLU_530721_0_0_9"/>
<keyword evidence="1" id="KW-0472">Membrane</keyword>
<sequence precursor="true">MKYIADKMKFLAFTFLSLFFSFMWLLTLLLRAVSTPLPKLISQKPLVLIGLAISEFLILLGIYYIGQFLLRFNEKKTILAILAVYIIVQVIYILMFPVNAYEDAAIVEGFAREFLNGKFSSLQIGNYLGYYPNNIGITVFFAFLYLFLPDTLLTLRFCNVIFSTLTAWLTYKLYIELFPNERNSSVGVLLLTVCFLPAIILNNLTYGDIISTSLCSAGLLYASKFVKTSLLKYAVYTALLLMLGNFIRSVALLFLLAVLLYWALNSKLFRCAIDMKRVIAGTVIAVLAFSLPLKIFSFVGFKSGIIQEPVGIHANPVWRWINIGFPSDGKLGYWDGGRNTSIFVSRYNCNPKLASKFFIHDIIDKYRNIGKKNTIKGYTKKTFWTWTEGTYNVNFYGLSQALEPENFKLYDTPLIKYAEPADKTFRESIDWYLHTYNWITLALMAFYLGNCIKRKDFSTELLIYTILFYLGFYFFWEVKSRYLFGLYPILIILSYNSIGLIVKKGQQKFFHRP</sequence>
<evidence type="ECO:0000313" key="3">
    <source>
        <dbReference type="Proteomes" id="UP000001349"/>
    </source>
</evidence>
<dbReference type="STRING" id="394503.Ccel_2502"/>
<feature type="transmembrane region" description="Helical" evidence="1">
    <location>
        <begin position="155"/>
        <end position="174"/>
    </location>
</feature>
<keyword evidence="1" id="KW-0812">Transmembrane</keyword>
<feature type="transmembrane region" description="Helical" evidence="1">
    <location>
        <begin position="78"/>
        <end position="98"/>
    </location>
</feature>
<keyword evidence="3" id="KW-1185">Reference proteome</keyword>
<keyword evidence="1" id="KW-1133">Transmembrane helix</keyword>
<feature type="transmembrane region" description="Helical" evidence="1">
    <location>
        <begin position="246"/>
        <end position="266"/>
    </location>
</feature>
<evidence type="ECO:0000313" key="2">
    <source>
        <dbReference type="EMBL" id="ACL76830.1"/>
    </source>
</evidence>
<dbReference type="Proteomes" id="UP000001349">
    <property type="component" value="Chromosome"/>
</dbReference>
<name>B8I665_RUMCH</name>
<feature type="transmembrane region" description="Helical" evidence="1">
    <location>
        <begin position="48"/>
        <end position="66"/>
    </location>
</feature>
<protein>
    <submittedName>
        <fullName evidence="2">Uncharacterized protein</fullName>
    </submittedName>
</protein>
<reference evidence="2 3" key="1">
    <citation type="submission" date="2009-01" db="EMBL/GenBank/DDBJ databases">
        <title>Complete sequence of Clostridium cellulolyticum H10.</title>
        <authorList>
            <consortium name="US DOE Joint Genome Institute"/>
            <person name="Lucas S."/>
            <person name="Copeland A."/>
            <person name="Lapidus A."/>
            <person name="Glavina del Rio T."/>
            <person name="Dalin E."/>
            <person name="Tice H."/>
            <person name="Bruce D."/>
            <person name="Goodwin L."/>
            <person name="Pitluck S."/>
            <person name="Chertkov O."/>
            <person name="Saunders E."/>
            <person name="Brettin T."/>
            <person name="Detter J.C."/>
            <person name="Han C."/>
            <person name="Larimer F."/>
            <person name="Land M."/>
            <person name="Hauser L."/>
            <person name="Kyrpides N."/>
            <person name="Ivanova N."/>
            <person name="Zhou J."/>
            <person name="Richardson P."/>
        </authorList>
    </citation>
    <scope>NUCLEOTIDE SEQUENCE [LARGE SCALE GENOMIC DNA]</scope>
    <source>
        <strain evidence="3">ATCC 35319 / DSM 5812 / JCM 6584 / H10</strain>
    </source>
</reference>
<feature type="transmembrane region" description="Helical" evidence="1">
    <location>
        <begin position="186"/>
        <end position="204"/>
    </location>
</feature>
<gene>
    <name evidence="2" type="ordered locus">Ccel_2502</name>
</gene>
<dbReference type="EMBL" id="CP001348">
    <property type="protein sequence ID" value="ACL76830.1"/>
    <property type="molecule type" value="Genomic_DNA"/>
</dbReference>
<feature type="transmembrane region" description="Helical" evidence="1">
    <location>
        <begin position="278"/>
        <end position="301"/>
    </location>
</feature>
<dbReference type="eggNOG" id="COG1807">
    <property type="taxonomic scope" value="Bacteria"/>
</dbReference>